<organism evidence="1 2">
    <name type="scientific">Puccinia striiformis f. sp. tritici</name>
    <dbReference type="NCBI Taxonomy" id="168172"/>
    <lineage>
        <taxon>Eukaryota</taxon>
        <taxon>Fungi</taxon>
        <taxon>Dikarya</taxon>
        <taxon>Basidiomycota</taxon>
        <taxon>Pucciniomycotina</taxon>
        <taxon>Pucciniomycetes</taxon>
        <taxon>Pucciniales</taxon>
        <taxon>Pucciniaceae</taxon>
        <taxon>Puccinia</taxon>
    </lineage>
</organism>
<reference evidence="2" key="2">
    <citation type="journal article" date="2018" name="Mol. Plant Microbe Interact.">
        <title>Genome sequence resources for the wheat stripe rust pathogen (Puccinia striiformis f. sp. tritici) and the barley stripe rust pathogen (Puccinia striiformis f. sp. hordei).</title>
        <authorList>
            <person name="Xia C."/>
            <person name="Wang M."/>
            <person name="Yin C."/>
            <person name="Cornejo O.E."/>
            <person name="Hulbert S.H."/>
            <person name="Chen X."/>
        </authorList>
    </citation>
    <scope>NUCLEOTIDE SEQUENCE [LARGE SCALE GENOMIC DNA]</scope>
    <source>
        <strain evidence="2">93-210</strain>
    </source>
</reference>
<gene>
    <name evidence="1" type="ORF">MJO28_009677</name>
</gene>
<evidence type="ECO:0000313" key="1">
    <source>
        <dbReference type="EMBL" id="KAI7947769.1"/>
    </source>
</evidence>
<dbReference type="EMBL" id="CM045873">
    <property type="protein sequence ID" value="KAI7947769.1"/>
    <property type="molecule type" value="Genomic_DNA"/>
</dbReference>
<dbReference type="Proteomes" id="UP001060170">
    <property type="component" value="Chromosome 9"/>
</dbReference>
<reference evidence="1 2" key="3">
    <citation type="journal article" date="2022" name="Microbiol. Spectr.">
        <title>Folding features and dynamics of 3D genome architecture in plant fungal pathogens.</title>
        <authorList>
            <person name="Xia C."/>
        </authorList>
    </citation>
    <scope>NUCLEOTIDE SEQUENCE [LARGE SCALE GENOMIC DNA]</scope>
    <source>
        <strain evidence="1 2">93-210</strain>
    </source>
</reference>
<accession>A0ACC0EB07</accession>
<sequence length="137" mass="15700">METPNFDQVKAMDLNDHFWNIGSITHPDEPWAVDFNVCRGIDAHLVVSHCEEELKQISREVRQAVGWASALDGILKLLKNGSHFLSRLHKIYKVEEPDTPEYIEGQQFITNLCTNSKIPRSAVELIYSNLAKRHCQI</sequence>
<proteinExistence type="predicted"/>
<comment type="caution">
    <text evidence="1">The sequence shown here is derived from an EMBL/GenBank/DDBJ whole genome shotgun (WGS) entry which is preliminary data.</text>
</comment>
<name>A0ACC0EB07_9BASI</name>
<protein>
    <submittedName>
        <fullName evidence="1">Uncharacterized protein</fullName>
    </submittedName>
</protein>
<reference evidence="2" key="1">
    <citation type="journal article" date="2018" name="BMC Genomics">
        <title>Genomic insights into host adaptation between the wheat stripe rust pathogen (Puccinia striiformis f. sp. tritici) and the barley stripe rust pathogen (Puccinia striiformis f. sp. hordei).</title>
        <authorList>
            <person name="Xia C."/>
            <person name="Wang M."/>
            <person name="Yin C."/>
            <person name="Cornejo O.E."/>
            <person name="Hulbert S.H."/>
            <person name="Chen X."/>
        </authorList>
    </citation>
    <scope>NUCLEOTIDE SEQUENCE [LARGE SCALE GENOMIC DNA]</scope>
    <source>
        <strain evidence="2">93-210</strain>
    </source>
</reference>
<keyword evidence="2" id="KW-1185">Reference proteome</keyword>
<feature type="non-terminal residue" evidence="1">
    <location>
        <position position="137"/>
    </location>
</feature>
<evidence type="ECO:0000313" key="2">
    <source>
        <dbReference type="Proteomes" id="UP001060170"/>
    </source>
</evidence>